<reference evidence="14" key="1">
    <citation type="submission" date="2025-08" db="UniProtKB">
        <authorList>
            <consortium name="RefSeq"/>
        </authorList>
    </citation>
    <scope>IDENTIFICATION</scope>
</reference>
<evidence type="ECO:0000256" key="2">
    <source>
        <dbReference type="ARBA" id="ARBA00023015"/>
    </source>
</evidence>
<feature type="region of interest" description="Disordered" evidence="12">
    <location>
        <begin position="1"/>
        <end position="20"/>
    </location>
</feature>
<evidence type="ECO:0000259" key="13">
    <source>
        <dbReference type="PROSITE" id="PS50071"/>
    </source>
</evidence>
<dbReference type="InterPro" id="IPR001356">
    <property type="entry name" value="HD"/>
</dbReference>
<feature type="domain" description="Homeobox" evidence="13">
    <location>
        <begin position="11"/>
        <end position="71"/>
    </location>
</feature>
<feature type="non-terminal residue" evidence="14">
    <location>
        <position position="206"/>
    </location>
</feature>
<dbReference type="GO" id="GO:0045893">
    <property type="term" value="P:positive regulation of DNA-templated transcription"/>
    <property type="evidence" value="ECO:0000318"/>
    <property type="project" value="GO_Central"/>
</dbReference>
<evidence type="ECO:0000256" key="10">
    <source>
        <dbReference type="RuleBase" id="RU369038"/>
    </source>
</evidence>
<dbReference type="OrthoDB" id="6159439at2759"/>
<feature type="DNA-binding region" description="Homeobox" evidence="8">
    <location>
        <begin position="13"/>
        <end position="72"/>
    </location>
</feature>
<keyword evidence="5 10" id="KW-0804">Transcription</keyword>
<evidence type="ECO:0000256" key="11">
    <source>
        <dbReference type="SAM" id="Coils"/>
    </source>
</evidence>
<dbReference type="Pfam" id="PF00046">
    <property type="entry name" value="Homeodomain"/>
    <property type="match status" value="1"/>
</dbReference>
<feature type="compositionally biased region" description="Polar residues" evidence="12">
    <location>
        <begin position="1"/>
        <end position="14"/>
    </location>
</feature>
<dbReference type="InterPro" id="IPR045224">
    <property type="entry name" value="HDZip_class_I_plant"/>
</dbReference>
<dbReference type="Gene3D" id="1.10.10.60">
    <property type="entry name" value="Homeodomain-like"/>
    <property type="match status" value="1"/>
</dbReference>
<dbReference type="InterPro" id="IPR017970">
    <property type="entry name" value="Homeobox_CS"/>
</dbReference>
<dbReference type="GO" id="GO:0043565">
    <property type="term" value="F:sequence-specific DNA binding"/>
    <property type="evidence" value="ECO:0000318"/>
    <property type="project" value="GO_Central"/>
</dbReference>
<dbReference type="PANTHER" id="PTHR24326">
    <property type="entry name" value="HOMEOBOX-LEUCINE ZIPPER PROTEIN"/>
    <property type="match status" value="1"/>
</dbReference>
<dbReference type="GO" id="GO:0005634">
    <property type="term" value="C:nucleus"/>
    <property type="evidence" value="ECO:0000318"/>
    <property type="project" value="GO_Central"/>
</dbReference>
<gene>
    <name evidence="14" type="primary">LOC107800784</name>
</gene>
<evidence type="ECO:0000256" key="6">
    <source>
        <dbReference type="ARBA" id="ARBA00023242"/>
    </source>
</evidence>
<evidence type="ECO:0000256" key="8">
    <source>
        <dbReference type="PROSITE-ProRule" id="PRU00108"/>
    </source>
</evidence>
<dbReference type="InterPro" id="IPR009057">
    <property type="entry name" value="Homeodomain-like_sf"/>
</dbReference>
<evidence type="ECO:0000256" key="7">
    <source>
        <dbReference type="ARBA" id="ARBA00025748"/>
    </source>
</evidence>
<keyword evidence="3 8" id="KW-0238">DNA-binding</keyword>
<dbReference type="PaxDb" id="4097-A0A1S4AS46"/>
<feature type="coiled-coil region" evidence="11">
    <location>
        <begin position="63"/>
        <end position="118"/>
    </location>
</feature>
<evidence type="ECO:0000256" key="3">
    <source>
        <dbReference type="ARBA" id="ARBA00023125"/>
    </source>
</evidence>
<dbReference type="AlphaFoldDB" id="A0A1S4AS46"/>
<comment type="similarity">
    <text evidence="7 10">Belongs to the HD-ZIP homeobox family. Class I subfamily.</text>
</comment>
<dbReference type="SMR" id="A0A1S4AS46"/>
<evidence type="ECO:0000256" key="4">
    <source>
        <dbReference type="ARBA" id="ARBA00023155"/>
    </source>
</evidence>
<accession>A0A1S4AS46</accession>
<dbReference type="STRING" id="4097.A0A1S4AS46"/>
<evidence type="ECO:0000256" key="5">
    <source>
        <dbReference type="ARBA" id="ARBA00023163"/>
    </source>
</evidence>
<dbReference type="GO" id="GO:0000981">
    <property type="term" value="F:DNA-binding transcription factor activity, RNA polymerase II-specific"/>
    <property type="evidence" value="ECO:0007669"/>
    <property type="project" value="UniProtKB-UniRule"/>
</dbReference>
<dbReference type="PANTHER" id="PTHR24326:SF522">
    <property type="entry name" value="HOMEOBOX-LEUCINE ZIPPER PROTEIN ATHB-52"/>
    <property type="match status" value="1"/>
</dbReference>
<dbReference type="PROSITE" id="PS50071">
    <property type="entry name" value="HOMEOBOX_2"/>
    <property type="match status" value="1"/>
</dbReference>
<dbReference type="SMART" id="SM00389">
    <property type="entry name" value="HOX"/>
    <property type="match status" value="1"/>
</dbReference>
<name>A0A1S4AS46_TOBAC</name>
<dbReference type="CDD" id="cd00086">
    <property type="entry name" value="homeodomain"/>
    <property type="match status" value="1"/>
</dbReference>
<evidence type="ECO:0000313" key="14">
    <source>
        <dbReference type="RefSeq" id="XP_016479504.1"/>
    </source>
</evidence>
<comment type="subcellular location">
    <subcellularLocation>
        <location evidence="1 8 9">Nucleus</location>
    </subcellularLocation>
</comment>
<keyword evidence="6 8" id="KW-0539">Nucleus</keyword>
<dbReference type="SUPFAM" id="SSF46689">
    <property type="entry name" value="Homeodomain-like"/>
    <property type="match status" value="1"/>
</dbReference>
<keyword evidence="11" id="KW-0175">Coiled coil</keyword>
<proteinExistence type="inferred from homology"/>
<sequence length="206" mass="23852">MNSQNLQKYQSLPNHNKKRLNQEQVKLLESSFDSTKKLEPEKKLQLSRELGVPPRQISIWYQNRRARWKNQNLEIDYNALQLKLETALSEKLQLEKETERLRGELQKANQMLIEINGERAINIPLGDVSLSSYYEEGGSSSFHEDVISYNTTTWEIRKAVTMMKDIAVDLERDERTEMVKDLEAGVIQLLGASDECMHLSEAIQSI</sequence>
<dbReference type="KEGG" id="nta:107800784"/>
<keyword evidence="2 10" id="KW-0805">Transcription regulation</keyword>
<dbReference type="RefSeq" id="XP_016479504.1">
    <property type="nucleotide sequence ID" value="XM_016624018.1"/>
</dbReference>
<evidence type="ECO:0000256" key="9">
    <source>
        <dbReference type="RuleBase" id="RU000682"/>
    </source>
</evidence>
<comment type="function">
    <text evidence="10">Transcription factor.</text>
</comment>
<dbReference type="PROSITE" id="PS00027">
    <property type="entry name" value="HOMEOBOX_1"/>
    <property type="match status" value="1"/>
</dbReference>
<organism evidence="14">
    <name type="scientific">Nicotiana tabacum</name>
    <name type="common">Common tobacco</name>
    <dbReference type="NCBI Taxonomy" id="4097"/>
    <lineage>
        <taxon>Eukaryota</taxon>
        <taxon>Viridiplantae</taxon>
        <taxon>Streptophyta</taxon>
        <taxon>Embryophyta</taxon>
        <taxon>Tracheophyta</taxon>
        <taxon>Spermatophyta</taxon>
        <taxon>Magnoliopsida</taxon>
        <taxon>eudicotyledons</taxon>
        <taxon>Gunneridae</taxon>
        <taxon>Pentapetalae</taxon>
        <taxon>asterids</taxon>
        <taxon>lamiids</taxon>
        <taxon>Solanales</taxon>
        <taxon>Solanaceae</taxon>
        <taxon>Nicotianoideae</taxon>
        <taxon>Nicotianeae</taxon>
        <taxon>Nicotiana</taxon>
    </lineage>
</organism>
<dbReference type="OMA" id="MHIPETY"/>
<evidence type="ECO:0000256" key="1">
    <source>
        <dbReference type="ARBA" id="ARBA00004123"/>
    </source>
</evidence>
<protein>
    <recommendedName>
        <fullName evidence="10">Homeobox-leucine zipper protein</fullName>
    </recommendedName>
    <alternativeName>
        <fullName evidence="10">HD-ZIP protein</fullName>
    </alternativeName>
    <alternativeName>
        <fullName evidence="10">Homeodomain transcription factor</fullName>
    </alternativeName>
</protein>
<keyword evidence="4 8" id="KW-0371">Homeobox</keyword>
<evidence type="ECO:0000256" key="12">
    <source>
        <dbReference type="SAM" id="MobiDB-lite"/>
    </source>
</evidence>